<evidence type="ECO:0000256" key="4">
    <source>
        <dbReference type="ARBA" id="ARBA00022839"/>
    </source>
</evidence>
<dbReference type="Proteomes" id="UP000037558">
    <property type="component" value="Unassembled WGS sequence"/>
</dbReference>
<dbReference type="GO" id="GO:0008855">
    <property type="term" value="F:exodeoxyribonuclease VII activity"/>
    <property type="evidence" value="ECO:0007669"/>
    <property type="project" value="UniProtKB-UniRule"/>
</dbReference>
<evidence type="ECO:0000259" key="8">
    <source>
        <dbReference type="Pfam" id="PF02601"/>
    </source>
</evidence>
<comment type="subunit">
    <text evidence="5">Heterooligomer composed of large and small subunits.</text>
</comment>
<comment type="caution">
    <text evidence="10">The sequence shown here is derived from an EMBL/GenBank/DDBJ whole genome shotgun (WGS) entry which is preliminary data.</text>
</comment>
<dbReference type="GO" id="GO:0003676">
    <property type="term" value="F:nucleic acid binding"/>
    <property type="evidence" value="ECO:0007669"/>
    <property type="project" value="InterPro"/>
</dbReference>
<dbReference type="GO" id="GO:0009318">
    <property type="term" value="C:exodeoxyribonuclease VII complex"/>
    <property type="evidence" value="ECO:0007669"/>
    <property type="project" value="UniProtKB-UniRule"/>
</dbReference>
<evidence type="ECO:0000256" key="6">
    <source>
        <dbReference type="RuleBase" id="RU004355"/>
    </source>
</evidence>
<comment type="subcellular location">
    <subcellularLocation>
        <location evidence="5 6">Cytoplasm</location>
    </subcellularLocation>
</comment>
<evidence type="ECO:0000256" key="5">
    <source>
        <dbReference type="HAMAP-Rule" id="MF_00378"/>
    </source>
</evidence>
<dbReference type="InterPro" id="IPR025824">
    <property type="entry name" value="OB-fold_nuc-bd_dom"/>
</dbReference>
<evidence type="ECO:0000313" key="11">
    <source>
        <dbReference type="Proteomes" id="UP000037558"/>
    </source>
</evidence>
<dbReference type="Pfam" id="PF13742">
    <property type="entry name" value="tRNA_anti_2"/>
    <property type="match status" value="1"/>
</dbReference>
<protein>
    <recommendedName>
        <fullName evidence="5">Exodeoxyribonuclease 7 large subunit</fullName>
        <ecNumber evidence="5">3.1.11.6</ecNumber>
    </recommendedName>
    <alternativeName>
        <fullName evidence="5">Exodeoxyribonuclease VII large subunit</fullName>
        <shortName evidence="5">Exonuclease VII large subunit</shortName>
    </alternativeName>
</protein>
<dbReference type="HAMAP" id="MF_00378">
    <property type="entry name" value="Exonuc_7_L"/>
    <property type="match status" value="1"/>
</dbReference>
<reference evidence="11" key="1">
    <citation type="submission" date="2015-08" db="EMBL/GenBank/DDBJ databases">
        <title>Fjat-14210 dsm16467.</title>
        <authorList>
            <person name="Liu B."/>
            <person name="Wang J."/>
            <person name="Zhu Y."/>
            <person name="Liu G."/>
            <person name="Chen Q."/>
            <person name="Chen Z."/>
            <person name="Lan J."/>
            <person name="Che J."/>
            <person name="Ge C."/>
            <person name="Shi H."/>
            <person name="Pan Z."/>
            <person name="Liu X."/>
        </authorList>
    </citation>
    <scope>NUCLEOTIDE SEQUENCE [LARGE SCALE GENOMIC DNA]</scope>
    <source>
        <strain evidence="11">DSM 16467</strain>
    </source>
</reference>
<keyword evidence="4 5" id="KW-0269">Exonuclease</keyword>
<dbReference type="PANTHER" id="PTHR30008">
    <property type="entry name" value="EXODEOXYRIBONUCLEASE 7 LARGE SUBUNIT"/>
    <property type="match status" value="1"/>
</dbReference>
<dbReference type="STRING" id="284581.AMD01_14695"/>
<keyword evidence="1 5" id="KW-0963">Cytoplasm</keyword>
<keyword evidence="3 5" id="KW-0378">Hydrolase</keyword>
<evidence type="ECO:0000259" key="9">
    <source>
        <dbReference type="Pfam" id="PF13742"/>
    </source>
</evidence>
<dbReference type="RefSeq" id="WP_053402176.1">
    <property type="nucleotide sequence ID" value="NZ_LILC01000019.1"/>
</dbReference>
<dbReference type="CDD" id="cd04489">
    <property type="entry name" value="ExoVII_LU_OBF"/>
    <property type="match status" value="1"/>
</dbReference>
<dbReference type="PANTHER" id="PTHR30008:SF0">
    <property type="entry name" value="EXODEOXYRIBONUCLEASE 7 LARGE SUBUNIT"/>
    <property type="match status" value="1"/>
</dbReference>
<comment type="function">
    <text evidence="5">Bidirectionally degrades single-stranded DNA into large acid-insoluble oligonucleotides, which are then degraded further into small acid-soluble oligonucleotides.</text>
</comment>
<feature type="coiled-coil region" evidence="7">
    <location>
        <begin position="281"/>
        <end position="331"/>
    </location>
</feature>
<dbReference type="NCBIfam" id="TIGR00237">
    <property type="entry name" value="xseA"/>
    <property type="match status" value="1"/>
</dbReference>
<dbReference type="InterPro" id="IPR003753">
    <property type="entry name" value="Exonuc_VII_L"/>
</dbReference>
<dbReference type="EC" id="3.1.11.6" evidence="5"/>
<evidence type="ECO:0000256" key="3">
    <source>
        <dbReference type="ARBA" id="ARBA00022801"/>
    </source>
</evidence>
<gene>
    <name evidence="5" type="primary">xseA</name>
    <name evidence="10" type="ORF">AMD01_14695</name>
</gene>
<keyword evidence="7" id="KW-0175">Coiled coil</keyword>
<dbReference type="PATRIC" id="fig|284581.3.peg.4008"/>
<dbReference type="InterPro" id="IPR020579">
    <property type="entry name" value="Exonuc_VII_lsu_C"/>
</dbReference>
<evidence type="ECO:0000256" key="2">
    <source>
        <dbReference type="ARBA" id="ARBA00022722"/>
    </source>
</evidence>
<comment type="catalytic activity">
    <reaction evidence="5 6">
        <text>Exonucleolytic cleavage in either 5'- to 3'- or 3'- to 5'-direction to yield nucleoside 5'-phosphates.</text>
        <dbReference type="EC" id="3.1.11.6"/>
    </reaction>
</comment>
<evidence type="ECO:0000256" key="7">
    <source>
        <dbReference type="SAM" id="Coils"/>
    </source>
</evidence>
<dbReference type="GO" id="GO:0005737">
    <property type="term" value="C:cytoplasm"/>
    <property type="evidence" value="ECO:0007669"/>
    <property type="project" value="UniProtKB-SubCell"/>
</dbReference>
<dbReference type="GO" id="GO:0006308">
    <property type="term" value="P:DNA catabolic process"/>
    <property type="evidence" value="ECO:0007669"/>
    <property type="project" value="UniProtKB-UniRule"/>
</dbReference>
<keyword evidence="2 5" id="KW-0540">Nuclease</keyword>
<feature type="domain" description="Exonuclease VII large subunit C-terminal" evidence="8">
    <location>
        <begin position="125"/>
        <end position="440"/>
    </location>
</feature>
<feature type="domain" description="OB-fold nucleic acid binding" evidence="9">
    <location>
        <begin position="8"/>
        <end position="102"/>
    </location>
</feature>
<comment type="similarity">
    <text evidence="5 6">Belongs to the XseA family.</text>
</comment>
<dbReference type="AlphaFoldDB" id="A0A0M0KYU8"/>
<organism evidence="10 11">
    <name type="scientific">Priestia koreensis</name>
    <dbReference type="NCBI Taxonomy" id="284581"/>
    <lineage>
        <taxon>Bacteria</taxon>
        <taxon>Bacillati</taxon>
        <taxon>Bacillota</taxon>
        <taxon>Bacilli</taxon>
        <taxon>Bacillales</taxon>
        <taxon>Bacillaceae</taxon>
        <taxon>Priestia</taxon>
    </lineage>
</organism>
<dbReference type="EMBL" id="LILC01000019">
    <property type="protein sequence ID" value="KOO43969.1"/>
    <property type="molecule type" value="Genomic_DNA"/>
</dbReference>
<dbReference type="OrthoDB" id="9802795at2"/>
<evidence type="ECO:0000313" key="10">
    <source>
        <dbReference type="EMBL" id="KOO43969.1"/>
    </source>
</evidence>
<evidence type="ECO:0000256" key="1">
    <source>
        <dbReference type="ARBA" id="ARBA00022490"/>
    </source>
</evidence>
<dbReference type="Pfam" id="PF02601">
    <property type="entry name" value="Exonuc_VII_L"/>
    <property type="match status" value="1"/>
</dbReference>
<accession>A0A0M0KYU8</accession>
<name>A0A0M0KYU8_9BACI</name>
<proteinExistence type="inferred from homology"/>
<keyword evidence="11" id="KW-1185">Reference proteome</keyword>
<sequence length="447" mass="50996">MSEVQYVTVTALTRYIKRKFDVDPHLRDIWIKGEISNFKRHSRGHMYFTLKDESARMQSVMFAANNRSLAFQPQEGMKVMVRGEVAVYEPSGNYQVYIKEMQPDGIGSLYLAYEQLKERLEKEGLFSPRHKKSIPAYPTCIGVITSPTGAAVRDIMTTLRRRYPVARVILIPALVQGVKAGPSIIEAIQKANEMDTIDTLIVGRGGGSIEELWAFNEEAVARAIFESHIPVISAVGHETDFTIADFVADLRAPTPTGAAELAVPHLTEVMERLKQRNIRMMRAVRERMTASKERLKNAQKSYAFRYPQRLLEQKEQDLDRMMDRLHKEMGRTLQAKIDAKEALTQRLKRNHPQEKIKQAHEQTEMLTKSLSKEMQNLLKQKQLLFGSLASKLDALSPLKTMERGYSLVYNEEKELVKSTKNITTGDKVNIRLTDGQIECEVAKVEER</sequence>